<keyword evidence="2" id="KW-1185">Reference proteome</keyword>
<sequence length="244" mass="26838">MSRTMGHVELLGRLLHAVNGAGDTVYAPASQQQGCAYFHEEFPGCLHGHVFAALGHDRDSMGTNNEKPAPLAYPALGYALTSRAEQLAAVSQDAQDQGETWGRAIDAAVSLIRAPEVRRDRRVGDVPVWATLDHLVSRYGDRPSVLDATERPCFHPYRESSSLLSYAFALWGVSAEEAKRVASGDECLWSVDVLARLDWHLSARAWVVLVATESAEVHGFSWAAVAELARQVRVNLEFREEVDQ</sequence>
<name>A0A839DWU9_9PSEU</name>
<accession>A0A839DWU9</accession>
<comment type="caution">
    <text evidence="1">The sequence shown here is derived from an EMBL/GenBank/DDBJ whole genome shotgun (WGS) entry which is preliminary data.</text>
</comment>
<reference evidence="1 2" key="1">
    <citation type="submission" date="2020-07" db="EMBL/GenBank/DDBJ databases">
        <title>Sequencing the genomes of 1000 actinobacteria strains.</title>
        <authorList>
            <person name="Klenk H.-P."/>
        </authorList>
    </citation>
    <scope>NUCLEOTIDE SEQUENCE [LARGE SCALE GENOMIC DNA]</scope>
    <source>
        <strain evidence="1 2">DSM 45975</strain>
    </source>
</reference>
<organism evidence="1 2">
    <name type="scientific">Halosaccharopolyspora lacisalsi</name>
    <dbReference type="NCBI Taxonomy" id="1000566"/>
    <lineage>
        <taxon>Bacteria</taxon>
        <taxon>Bacillati</taxon>
        <taxon>Actinomycetota</taxon>
        <taxon>Actinomycetes</taxon>
        <taxon>Pseudonocardiales</taxon>
        <taxon>Pseudonocardiaceae</taxon>
        <taxon>Halosaccharopolyspora</taxon>
    </lineage>
</organism>
<evidence type="ECO:0000313" key="1">
    <source>
        <dbReference type="EMBL" id="MBA8823815.1"/>
    </source>
</evidence>
<dbReference type="RefSeq" id="WP_182543059.1">
    <property type="nucleotide sequence ID" value="NZ_JACGWZ010000001.1"/>
</dbReference>
<protein>
    <submittedName>
        <fullName evidence="1">Uncharacterized protein</fullName>
    </submittedName>
</protein>
<proteinExistence type="predicted"/>
<evidence type="ECO:0000313" key="2">
    <source>
        <dbReference type="Proteomes" id="UP000569329"/>
    </source>
</evidence>
<dbReference type="EMBL" id="JACGWZ010000001">
    <property type="protein sequence ID" value="MBA8823815.1"/>
    <property type="molecule type" value="Genomic_DNA"/>
</dbReference>
<dbReference type="AlphaFoldDB" id="A0A839DWU9"/>
<gene>
    <name evidence="1" type="ORF">FHX42_001144</name>
</gene>
<dbReference type="Proteomes" id="UP000569329">
    <property type="component" value="Unassembled WGS sequence"/>
</dbReference>